<dbReference type="SUPFAM" id="SSF52540">
    <property type="entry name" value="P-loop containing nucleoside triphosphate hydrolases"/>
    <property type="match status" value="1"/>
</dbReference>
<dbReference type="RefSeq" id="WP_090744202.1">
    <property type="nucleotide sequence ID" value="NZ_FMVT01000007.1"/>
</dbReference>
<evidence type="ECO:0000313" key="2">
    <source>
        <dbReference type="Proteomes" id="UP000199502"/>
    </source>
</evidence>
<evidence type="ECO:0000313" key="1">
    <source>
        <dbReference type="EMBL" id="SCY66635.1"/>
    </source>
</evidence>
<dbReference type="EMBL" id="FMVT01000007">
    <property type="protein sequence ID" value="SCY66635.1"/>
    <property type="molecule type" value="Genomic_DNA"/>
</dbReference>
<gene>
    <name evidence="1" type="ORF">SAMN05660710_02275</name>
</gene>
<keyword evidence="1" id="KW-0808">Transferase</keyword>
<protein>
    <submittedName>
        <fullName evidence="1">Adenylate kinase</fullName>
    </submittedName>
</protein>
<dbReference type="PANTHER" id="PTHR37816:SF3">
    <property type="entry name" value="MODULATES DNA TOPOLOGY"/>
    <property type="match status" value="1"/>
</dbReference>
<dbReference type="InterPro" id="IPR052922">
    <property type="entry name" value="Cytidylate_Kinase-2"/>
</dbReference>
<keyword evidence="1" id="KW-0418">Kinase</keyword>
<dbReference type="AlphaFoldDB" id="A0A1G5HS02"/>
<dbReference type="GO" id="GO:0016301">
    <property type="term" value="F:kinase activity"/>
    <property type="evidence" value="ECO:0007669"/>
    <property type="project" value="UniProtKB-KW"/>
</dbReference>
<dbReference type="PANTHER" id="PTHR37816">
    <property type="entry name" value="YALI0E33011P"/>
    <property type="match status" value="1"/>
</dbReference>
<proteinExistence type="predicted"/>
<sequence length="186" mass="20932">MTVVRRVMILGGSASGKSWLAERLGARGGLPVHHMDALSWKPGFVHRTRSELDRITREIHSRPCWVLEGGHYETGHERAARADALIWLDLGLGTQMWRAAWRTWRYSGRVRPGQGEGCVQWFRRDVRRVIGYVASSQRFHRARAQEIAAAAPPHLAVIRLTSGRQARRFLEACQAAPDGPGLLLPE</sequence>
<reference evidence="1 2" key="1">
    <citation type="submission" date="2016-10" db="EMBL/GenBank/DDBJ databases">
        <authorList>
            <person name="de Groot N.N."/>
        </authorList>
    </citation>
    <scope>NUCLEOTIDE SEQUENCE [LARGE SCALE GENOMIC DNA]</scope>
    <source>
        <strain evidence="1 2">CGMCC 1.8925</strain>
    </source>
</reference>
<keyword evidence="2" id="KW-1185">Reference proteome</keyword>
<dbReference type="OrthoDB" id="7210594at2"/>
<dbReference type="STRING" id="336292.SAMN05660710_02275"/>
<dbReference type="Proteomes" id="UP000199502">
    <property type="component" value="Unassembled WGS sequence"/>
</dbReference>
<name>A0A1G5HS02_9RHOB</name>
<organism evidence="1 2">
    <name type="scientific">Paracoccus tibetensis</name>
    <dbReference type="NCBI Taxonomy" id="336292"/>
    <lineage>
        <taxon>Bacteria</taxon>
        <taxon>Pseudomonadati</taxon>
        <taxon>Pseudomonadota</taxon>
        <taxon>Alphaproteobacteria</taxon>
        <taxon>Rhodobacterales</taxon>
        <taxon>Paracoccaceae</taxon>
        <taxon>Paracoccus</taxon>
    </lineage>
</organism>
<dbReference type="Gene3D" id="3.40.50.300">
    <property type="entry name" value="P-loop containing nucleotide triphosphate hydrolases"/>
    <property type="match status" value="1"/>
</dbReference>
<accession>A0A1G5HS02</accession>
<dbReference type="InterPro" id="IPR027417">
    <property type="entry name" value="P-loop_NTPase"/>
</dbReference>